<dbReference type="PATRIC" id="fig|1415166.3.peg.5113"/>
<proteinExistence type="predicted"/>
<gene>
    <name evidence="1" type="ORF">NONO_c49550</name>
</gene>
<reference evidence="1 2" key="1">
    <citation type="journal article" date="2014" name="Appl. Environ. Microbiol.">
        <title>Insights into the Microbial Degradation of Rubber and Gutta-Percha by Analysis of the Complete Genome of Nocardia nova SH22a.</title>
        <authorList>
            <person name="Luo Q."/>
            <person name="Hiessl S."/>
            <person name="Poehlein A."/>
            <person name="Daniel R."/>
            <person name="Steinbuchel A."/>
        </authorList>
    </citation>
    <scope>NUCLEOTIDE SEQUENCE [LARGE SCALE GENOMIC DNA]</scope>
    <source>
        <strain evidence="1">SH22a</strain>
    </source>
</reference>
<dbReference type="KEGG" id="nno:NONO_c49550"/>
<dbReference type="RefSeq" id="WP_025351130.1">
    <property type="nucleotide sequence ID" value="NZ_CP006850.1"/>
</dbReference>
<sequence length="459" mass="50362">MIGLFSDTGRAESRSAERTAVLRDLGEPGCPLCRTGDGADLNWHNWYVIETHSDPGYRMKVAHAGGFCAEHLRGLCLDSEGRGHLPQMFADVVAAVLAHPENTLDGRCPACASREAARQHHLRRLAEQLADDEVMGALAASDYCLPHLQALLHGAPPAATADLVSSMIGTLADARTDSLTLLVPLNSDLARSARIVVHTNDIRKAADELTAARTGFDRAVADLDRACCPLCRARAHAELRYVTWLVGQRPAELDSVETWLCPEHLGIATLFGYAAAGQLAGIMRAHTLARLRRLYERVDAATAHHALPHRVTDSVHSMRRGAGLAEVLHPPKVREHVERFERDSTPCAACVAAGTAENRERALLSAAMADRTVRDHWEHGHGPCLAHAHRFGERLPHTVVRQRLRLLAWELDETLRKRAWTARNEPVTPVEQAWRRAVPLLRGAAFLGSTAKEWQEAGT</sequence>
<dbReference type="AlphaFoldDB" id="W5TKP0"/>
<keyword evidence="2" id="KW-1185">Reference proteome</keyword>
<dbReference type="Proteomes" id="UP000019150">
    <property type="component" value="Chromosome"/>
</dbReference>
<dbReference type="STRING" id="1415166.NONO_c49550"/>
<evidence type="ECO:0000313" key="1">
    <source>
        <dbReference type="EMBL" id="AHH19739.1"/>
    </source>
</evidence>
<dbReference type="EMBL" id="CP006850">
    <property type="protein sequence ID" value="AHH19739.1"/>
    <property type="molecule type" value="Genomic_DNA"/>
</dbReference>
<dbReference type="OrthoDB" id="9810814at2"/>
<dbReference type="eggNOG" id="ENOG5032CE0">
    <property type="taxonomic scope" value="Bacteria"/>
</dbReference>
<dbReference type="HOGENOM" id="CLU_595579_0_0_11"/>
<protein>
    <submittedName>
        <fullName evidence="1">Uncharacterized protein</fullName>
    </submittedName>
</protein>
<organism evidence="1 2">
    <name type="scientific">Nocardia nova SH22a</name>
    <dbReference type="NCBI Taxonomy" id="1415166"/>
    <lineage>
        <taxon>Bacteria</taxon>
        <taxon>Bacillati</taxon>
        <taxon>Actinomycetota</taxon>
        <taxon>Actinomycetes</taxon>
        <taxon>Mycobacteriales</taxon>
        <taxon>Nocardiaceae</taxon>
        <taxon>Nocardia</taxon>
    </lineage>
</organism>
<evidence type="ECO:0000313" key="2">
    <source>
        <dbReference type="Proteomes" id="UP000019150"/>
    </source>
</evidence>
<name>W5TKP0_9NOCA</name>
<accession>W5TKP0</accession>